<feature type="coiled-coil region" evidence="7">
    <location>
        <begin position="172"/>
        <end position="199"/>
    </location>
</feature>
<dbReference type="PROSITE" id="PS50188">
    <property type="entry name" value="B302_SPRY"/>
    <property type="match status" value="1"/>
</dbReference>
<dbReference type="InterPro" id="IPR001841">
    <property type="entry name" value="Znf_RING"/>
</dbReference>
<dbReference type="Pfam" id="PF13765">
    <property type="entry name" value="PRY"/>
    <property type="match status" value="1"/>
</dbReference>
<evidence type="ECO:0000313" key="11">
    <source>
        <dbReference type="EMBL" id="CDQ77871.1"/>
    </source>
</evidence>
<keyword evidence="5" id="KW-0391">Immunity</keyword>
<dbReference type="InterPro" id="IPR001870">
    <property type="entry name" value="B30.2/SPRY"/>
</dbReference>
<dbReference type="Pfam" id="PF15227">
    <property type="entry name" value="zf-C3HC4_4"/>
    <property type="match status" value="1"/>
</dbReference>
<keyword evidence="7" id="KW-0175">Coiled coil</keyword>
<dbReference type="PROSITE" id="PS50119">
    <property type="entry name" value="ZF_BBOX"/>
    <property type="match status" value="1"/>
</dbReference>
<dbReference type="Gene3D" id="3.30.40.10">
    <property type="entry name" value="Zinc/RING finger domain, C3HC4 (zinc finger)"/>
    <property type="match status" value="1"/>
</dbReference>
<evidence type="ECO:0000256" key="1">
    <source>
        <dbReference type="ARBA" id="ARBA00022588"/>
    </source>
</evidence>
<dbReference type="PANTHER" id="PTHR25465">
    <property type="entry name" value="B-BOX DOMAIN CONTAINING"/>
    <property type="match status" value="1"/>
</dbReference>
<dbReference type="SMART" id="SM00589">
    <property type="entry name" value="PRY"/>
    <property type="match status" value="1"/>
</dbReference>
<evidence type="ECO:0000256" key="6">
    <source>
        <dbReference type="PROSITE-ProRule" id="PRU00024"/>
    </source>
</evidence>
<dbReference type="InterPro" id="IPR051051">
    <property type="entry name" value="E3_ubiq-ligase_TRIM/RNF"/>
</dbReference>
<dbReference type="SUPFAM" id="SSF57845">
    <property type="entry name" value="B-box zinc-binding domain"/>
    <property type="match status" value="1"/>
</dbReference>
<evidence type="ECO:0000256" key="7">
    <source>
        <dbReference type="SAM" id="Coils"/>
    </source>
</evidence>
<dbReference type="SMART" id="SM00449">
    <property type="entry name" value="SPRY"/>
    <property type="match status" value="1"/>
</dbReference>
<keyword evidence="3 6" id="KW-0863">Zinc-finger</keyword>
<dbReference type="PROSITE" id="PS50089">
    <property type="entry name" value="ZF_RING_2"/>
    <property type="match status" value="1"/>
</dbReference>
<evidence type="ECO:0000256" key="5">
    <source>
        <dbReference type="ARBA" id="ARBA00022859"/>
    </source>
</evidence>
<evidence type="ECO:0000256" key="2">
    <source>
        <dbReference type="ARBA" id="ARBA00022723"/>
    </source>
</evidence>
<evidence type="ECO:0000313" key="12">
    <source>
        <dbReference type="Proteomes" id="UP000193380"/>
    </source>
</evidence>
<keyword evidence="4" id="KW-0862">Zinc</keyword>
<dbReference type="SUPFAM" id="SSF49899">
    <property type="entry name" value="Concanavalin A-like lectins/glucanases"/>
    <property type="match status" value="1"/>
</dbReference>
<feature type="coiled-coil region" evidence="7">
    <location>
        <begin position="223"/>
        <end position="257"/>
    </location>
</feature>
<dbReference type="AlphaFoldDB" id="A0A060XEJ2"/>
<reference evidence="11" key="1">
    <citation type="journal article" date="2014" name="Nat. Commun.">
        <title>The rainbow trout genome provides novel insights into evolution after whole-genome duplication in vertebrates.</title>
        <authorList>
            <person name="Berthelot C."/>
            <person name="Brunet F."/>
            <person name="Chalopin D."/>
            <person name="Juanchich A."/>
            <person name="Bernard M."/>
            <person name="Noel B."/>
            <person name="Bento P."/>
            <person name="Da Silva C."/>
            <person name="Labadie K."/>
            <person name="Alberti A."/>
            <person name="Aury J.M."/>
            <person name="Louis A."/>
            <person name="Dehais P."/>
            <person name="Bardou P."/>
            <person name="Montfort J."/>
            <person name="Klopp C."/>
            <person name="Cabau C."/>
            <person name="Gaspin C."/>
            <person name="Thorgaard G.H."/>
            <person name="Boussaha M."/>
            <person name="Quillet E."/>
            <person name="Guyomard R."/>
            <person name="Galiana D."/>
            <person name="Bobe J."/>
            <person name="Volff J.N."/>
            <person name="Genet C."/>
            <person name="Wincker P."/>
            <person name="Jaillon O."/>
            <person name="Roest Crollius H."/>
            <person name="Guiguen Y."/>
        </authorList>
    </citation>
    <scope>NUCLEOTIDE SEQUENCE [LARGE SCALE GENOMIC DNA]</scope>
</reference>
<keyword evidence="2" id="KW-0479">Metal-binding</keyword>
<gene>
    <name evidence="11" type="ORF">GSONMT00043939001</name>
</gene>
<dbReference type="InterPro" id="IPR003877">
    <property type="entry name" value="SPRY_dom"/>
</dbReference>
<feature type="domain" description="B30.2/SPRY" evidence="10">
    <location>
        <begin position="342"/>
        <end position="543"/>
    </location>
</feature>
<dbReference type="PRINTS" id="PR01407">
    <property type="entry name" value="BUTYPHLNCDUF"/>
</dbReference>
<dbReference type="Gene3D" id="3.30.160.60">
    <property type="entry name" value="Classic Zinc Finger"/>
    <property type="match status" value="1"/>
</dbReference>
<evidence type="ECO:0000259" key="10">
    <source>
        <dbReference type="PROSITE" id="PS50188"/>
    </source>
</evidence>
<dbReference type="GO" id="GO:0008270">
    <property type="term" value="F:zinc ion binding"/>
    <property type="evidence" value="ECO:0007669"/>
    <property type="project" value="UniProtKB-KW"/>
</dbReference>
<proteinExistence type="predicted"/>
<dbReference type="CDD" id="cd16040">
    <property type="entry name" value="SPRY_PRY_SNTX"/>
    <property type="match status" value="1"/>
</dbReference>
<dbReference type="STRING" id="8022.A0A060XEJ2"/>
<dbReference type="Gene3D" id="2.60.120.920">
    <property type="match status" value="1"/>
</dbReference>
<reference evidence="11" key="2">
    <citation type="submission" date="2014-03" db="EMBL/GenBank/DDBJ databases">
        <authorList>
            <person name="Genoscope - CEA"/>
        </authorList>
    </citation>
    <scope>NUCLEOTIDE SEQUENCE</scope>
</reference>
<evidence type="ECO:0000259" key="9">
    <source>
        <dbReference type="PROSITE" id="PS50119"/>
    </source>
</evidence>
<evidence type="ECO:0000259" key="8">
    <source>
        <dbReference type="PROSITE" id="PS50089"/>
    </source>
</evidence>
<dbReference type="InterPro" id="IPR000315">
    <property type="entry name" value="Znf_B-box"/>
</dbReference>
<dbReference type="InterPro" id="IPR058030">
    <property type="entry name" value="TRIM8/14/16/25/29/45/65_CC"/>
</dbReference>
<evidence type="ECO:0008006" key="13">
    <source>
        <dbReference type="Google" id="ProtNLM"/>
    </source>
</evidence>
<dbReference type="GO" id="GO:0045087">
    <property type="term" value="P:innate immune response"/>
    <property type="evidence" value="ECO:0007669"/>
    <property type="project" value="UniProtKB-KW"/>
</dbReference>
<dbReference type="EMBL" id="FR905267">
    <property type="protein sequence ID" value="CDQ77871.1"/>
    <property type="molecule type" value="Genomic_DNA"/>
</dbReference>
<dbReference type="InterPro" id="IPR013083">
    <property type="entry name" value="Znf_RING/FYVE/PHD"/>
</dbReference>
<evidence type="ECO:0000256" key="4">
    <source>
        <dbReference type="ARBA" id="ARBA00022833"/>
    </source>
</evidence>
<protein>
    <recommendedName>
        <fullName evidence="13">Fish virus induced TRIM protein</fullName>
    </recommendedName>
</protein>
<evidence type="ECO:0000256" key="3">
    <source>
        <dbReference type="ARBA" id="ARBA00022771"/>
    </source>
</evidence>
<feature type="domain" description="B box-type" evidence="9">
    <location>
        <begin position="114"/>
        <end position="147"/>
    </location>
</feature>
<sequence length="595" mass="68150">MAEPNFPLPPDGYTCLLCADVLQDPVTISCGDTYCLECIKVYWDQYDHLGVYNCPQCRATFTPRPVLRRNVPNVTQAVKSCLMCLAYYCETHIKPHYESATFKRHKLVDETGHLDRKICPQHEKGLELFCRSDQMCICVLCTTALTHWNNLPSLIALTKNLLVTQSEVQHIIQERMKELQELRHNVDVLKSNAQRAMSDSDKIFSEMLQAVERWHVEVSQLIKANMQAAMSQAEGYVERLEQEILELQRRDVELRQILDTEDNIHFLQNFPTLCVPPEPMVPKVLINPQFSFGEVTKTVTGMKEHLDDICKKELSKISKLVSDIPVYILSPRGGDKRFKAPTRADFQEPKTRADFLRYSCPLTFDPNTAYKELVLSEGNHKVMRKKTVKFYPDHPERFDGFSQILCKECLGGFRYYWEAEWSGEFSIGVAYKSISRKGKNSYSLLGYNDKSWSLLCSDSGYSAWHNKMDKDLPEAPRATRIGVYLDYAANTVAFYSVSEAMELIHKFKAQFSEPLYAGFGVGSSMFHQPKSKAVSSVYGTRQQKTLLAFSNKSAYLGHLQRKLSDQSYFKSLLCADYYEASSQPDEVLREQLAAR</sequence>
<dbReference type="InterPro" id="IPR043136">
    <property type="entry name" value="B30.2/SPRY_sf"/>
</dbReference>
<dbReference type="SUPFAM" id="SSF57850">
    <property type="entry name" value="RING/U-box"/>
    <property type="match status" value="1"/>
</dbReference>
<dbReference type="CDD" id="cd19802">
    <property type="entry name" value="Bbox1_TRIM8-like"/>
    <property type="match status" value="1"/>
</dbReference>
<name>A0A060XEJ2_ONCMY</name>
<dbReference type="InterPro" id="IPR003879">
    <property type="entry name" value="Butyrophylin_SPRY"/>
</dbReference>
<dbReference type="PaxDb" id="8022-A0A060XEJ2"/>
<keyword evidence="1" id="KW-0399">Innate immunity</keyword>
<dbReference type="PANTHER" id="PTHR25465:SF26">
    <property type="entry name" value="FINTRIM FAMILY, MEMBER 84-RELATED"/>
    <property type="match status" value="1"/>
</dbReference>
<feature type="domain" description="RING-type" evidence="8">
    <location>
        <begin position="15"/>
        <end position="58"/>
    </location>
</feature>
<dbReference type="InterPro" id="IPR006574">
    <property type="entry name" value="PRY"/>
</dbReference>
<dbReference type="CDD" id="cd19769">
    <property type="entry name" value="Bbox2_TRIM16-like"/>
    <property type="match status" value="1"/>
</dbReference>
<dbReference type="Proteomes" id="UP000193380">
    <property type="component" value="Unassembled WGS sequence"/>
</dbReference>
<dbReference type="InterPro" id="IPR013320">
    <property type="entry name" value="ConA-like_dom_sf"/>
</dbReference>
<dbReference type="Pfam" id="PF00622">
    <property type="entry name" value="SPRY"/>
    <property type="match status" value="1"/>
</dbReference>
<dbReference type="GO" id="GO:0005737">
    <property type="term" value="C:cytoplasm"/>
    <property type="evidence" value="ECO:0007669"/>
    <property type="project" value="UniProtKB-ARBA"/>
</dbReference>
<dbReference type="Pfam" id="PF00643">
    <property type="entry name" value="zf-B_box"/>
    <property type="match status" value="1"/>
</dbReference>
<accession>A0A060XEJ2</accession>
<dbReference type="Pfam" id="PF25600">
    <property type="entry name" value="TRIM_CC"/>
    <property type="match status" value="1"/>
</dbReference>
<organism evidence="11 12">
    <name type="scientific">Oncorhynchus mykiss</name>
    <name type="common">Rainbow trout</name>
    <name type="synonym">Salmo gairdneri</name>
    <dbReference type="NCBI Taxonomy" id="8022"/>
    <lineage>
        <taxon>Eukaryota</taxon>
        <taxon>Metazoa</taxon>
        <taxon>Chordata</taxon>
        <taxon>Craniata</taxon>
        <taxon>Vertebrata</taxon>
        <taxon>Euteleostomi</taxon>
        <taxon>Actinopterygii</taxon>
        <taxon>Neopterygii</taxon>
        <taxon>Teleostei</taxon>
        <taxon>Protacanthopterygii</taxon>
        <taxon>Salmoniformes</taxon>
        <taxon>Salmonidae</taxon>
        <taxon>Salmoninae</taxon>
        <taxon>Oncorhynchus</taxon>
    </lineage>
</organism>